<dbReference type="HOGENOM" id="CLU_048745_0_0_1"/>
<keyword evidence="5 12" id="KW-1133">Transmembrane helix</keyword>
<evidence type="ECO:0000313" key="13">
    <source>
        <dbReference type="EMBL" id="ELU15960.1"/>
    </source>
</evidence>
<keyword evidence="3" id="KW-0879">Wnt signaling pathway</keyword>
<gene>
    <name evidence="13" type="ORF">CAPTEDRAFT_152577</name>
</gene>
<dbReference type="PANTHER" id="PTHR13906">
    <property type="entry name" value="PORCUPINE"/>
    <property type="match status" value="1"/>
</dbReference>
<dbReference type="Proteomes" id="UP000014760">
    <property type="component" value="Unassembled WGS sequence"/>
</dbReference>
<dbReference type="GO" id="GO:0016055">
    <property type="term" value="P:Wnt signaling pathway"/>
    <property type="evidence" value="ECO:0007669"/>
    <property type="project" value="UniProtKB-KW"/>
</dbReference>
<dbReference type="Pfam" id="PF03062">
    <property type="entry name" value="MBOAT"/>
    <property type="match status" value="1"/>
</dbReference>
<evidence type="ECO:0000256" key="5">
    <source>
        <dbReference type="ARBA" id="ARBA00022989"/>
    </source>
</evidence>
<feature type="transmembrane region" description="Helical" evidence="12">
    <location>
        <begin position="135"/>
        <end position="159"/>
    </location>
</feature>
<dbReference type="EMBL" id="AMQN01004386">
    <property type="status" value="NOT_ANNOTATED_CDS"/>
    <property type="molecule type" value="Genomic_DNA"/>
</dbReference>
<comment type="catalytic activity">
    <reaction evidence="11">
        <text>[Wnt protein]-L-serine + (9Z)-hexadecenoyl-CoA = [Wnt protein]-O-(9Z)-hexadecenoyl-L-serine + CoA</text>
        <dbReference type="Rhea" id="RHEA:45336"/>
        <dbReference type="Rhea" id="RHEA-COMP:11170"/>
        <dbReference type="Rhea" id="RHEA-COMP:11171"/>
        <dbReference type="ChEBI" id="CHEBI:29999"/>
        <dbReference type="ChEBI" id="CHEBI:57287"/>
        <dbReference type="ChEBI" id="CHEBI:61540"/>
        <dbReference type="ChEBI" id="CHEBI:85189"/>
        <dbReference type="EC" id="2.3.1.250"/>
    </reaction>
</comment>
<name>R7VJI8_CAPTE</name>
<keyword evidence="2" id="KW-0808">Transferase</keyword>
<keyword evidence="15" id="KW-1185">Reference proteome</keyword>
<evidence type="ECO:0000256" key="11">
    <source>
        <dbReference type="ARBA" id="ARBA00047978"/>
    </source>
</evidence>
<dbReference type="PANTHER" id="PTHR13906:SF12">
    <property type="entry name" value="PROTEIN-SERINE O-PALMITOLEOYLTRANSFERASE PORCUPINE"/>
    <property type="match status" value="1"/>
</dbReference>
<feature type="transmembrane region" description="Helical" evidence="12">
    <location>
        <begin position="6"/>
        <end position="28"/>
    </location>
</feature>
<feature type="transmembrane region" description="Helical" evidence="12">
    <location>
        <begin position="40"/>
        <end position="57"/>
    </location>
</feature>
<dbReference type="GO" id="GO:0016020">
    <property type="term" value="C:membrane"/>
    <property type="evidence" value="ECO:0007669"/>
    <property type="project" value="UniProtKB-SubCell"/>
</dbReference>
<keyword evidence="6 12" id="KW-0472">Membrane</keyword>
<evidence type="ECO:0000256" key="1">
    <source>
        <dbReference type="ARBA" id="ARBA00004141"/>
    </source>
</evidence>
<reference evidence="14" key="3">
    <citation type="submission" date="2015-06" db="UniProtKB">
        <authorList>
            <consortium name="EnsemblMetazoa"/>
        </authorList>
    </citation>
    <scope>IDENTIFICATION</scope>
</reference>
<organism evidence="13">
    <name type="scientific">Capitella teleta</name>
    <name type="common">Polychaete worm</name>
    <dbReference type="NCBI Taxonomy" id="283909"/>
    <lineage>
        <taxon>Eukaryota</taxon>
        <taxon>Metazoa</taxon>
        <taxon>Spiralia</taxon>
        <taxon>Lophotrochozoa</taxon>
        <taxon>Annelida</taxon>
        <taxon>Polychaeta</taxon>
        <taxon>Sedentaria</taxon>
        <taxon>Scolecida</taxon>
        <taxon>Capitellidae</taxon>
        <taxon>Capitella</taxon>
    </lineage>
</organism>
<comment type="subcellular location">
    <subcellularLocation>
        <location evidence="1">Membrane</location>
        <topology evidence="1">Multi-pass membrane protein</topology>
    </subcellularLocation>
</comment>
<feature type="transmembrane region" description="Helical" evidence="12">
    <location>
        <begin position="97"/>
        <end position="115"/>
    </location>
</feature>
<feature type="transmembrane region" description="Helical" evidence="12">
    <location>
        <begin position="318"/>
        <end position="342"/>
    </location>
</feature>
<proteinExistence type="inferred from homology"/>
<reference evidence="15" key="1">
    <citation type="submission" date="2012-12" db="EMBL/GenBank/DDBJ databases">
        <authorList>
            <person name="Hellsten U."/>
            <person name="Grimwood J."/>
            <person name="Chapman J.A."/>
            <person name="Shapiro H."/>
            <person name="Aerts A."/>
            <person name="Otillar R.P."/>
            <person name="Terry A.Y."/>
            <person name="Boore J.L."/>
            <person name="Simakov O."/>
            <person name="Marletaz F."/>
            <person name="Cho S.-J."/>
            <person name="Edsinger-Gonzales E."/>
            <person name="Havlak P."/>
            <person name="Kuo D.-H."/>
            <person name="Larsson T."/>
            <person name="Lv J."/>
            <person name="Arendt D."/>
            <person name="Savage R."/>
            <person name="Osoegawa K."/>
            <person name="de Jong P."/>
            <person name="Lindberg D.R."/>
            <person name="Seaver E.C."/>
            <person name="Weisblat D.A."/>
            <person name="Putnam N.H."/>
            <person name="Grigoriev I.V."/>
            <person name="Rokhsar D.S."/>
        </authorList>
    </citation>
    <scope>NUCLEOTIDE SEQUENCE</scope>
    <source>
        <strain evidence="15">I ESC-2004</strain>
    </source>
</reference>
<dbReference type="STRING" id="283909.R7VJI8"/>
<dbReference type="InterPro" id="IPR004299">
    <property type="entry name" value="MBOAT_fam"/>
</dbReference>
<feature type="transmembrane region" description="Helical" evidence="12">
    <location>
        <begin position="362"/>
        <end position="383"/>
    </location>
</feature>
<evidence type="ECO:0000256" key="9">
    <source>
        <dbReference type="ARBA" id="ARBA00038867"/>
    </source>
</evidence>
<evidence type="ECO:0000256" key="8">
    <source>
        <dbReference type="ARBA" id="ARBA00038269"/>
    </source>
</evidence>
<dbReference type="GO" id="GO:1990698">
    <property type="term" value="F:palmitoleoyltransferase activity"/>
    <property type="evidence" value="ECO:0007669"/>
    <property type="project" value="UniProtKB-EC"/>
</dbReference>
<dbReference type="GO" id="GO:0005783">
    <property type="term" value="C:endoplasmic reticulum"/>
    <property type="evidence" value="ECO:0007669"/>
    <property type="project" value="TreeGrafter"/>
</dbReference>
<keyword evidence="4 12" id="KW-0812">Transmembrane</keyword>
<feature type="transmembrane region" description="Helical" evidence="12">
    <location>
        <begin position="273"/>
        <end position="290"/>
    </location>
</feature>
<evidence type="ECO:0000256" key="3">
    <source>
        <dbReference type="ARBA" id="ARBA00022687"/>
    </source>
</evidence>
<dbReference type="GO" id="GO:0017147">
    <property type="term" value="F:Wnt-protein binding"/>
    <property type="evidence" value="ECO:0007669"/>
    <property type="project" value="TreeGrafter"/>
</dbReference>
<protein>
    <recommendedName>
        <fullName evidence="10">Protein-serine O-palmitoleoyltransferase porcupine</fullName>
        <ecNumber evidence="9">2.3.1.250</ecNumber>
    </recommendedName>
</protein>
<dbReference type="EMBL" id="KB293438">
    <property type="protein sequence ID" value="ELU15960.1"/>
    <property type="molecule type" value="Genomic_DNA"/>
</dbReference>
<dbReference type="GO" id="GO:0061355">
    <property type="term" value="P:Wnt protein secretion"/>
    <property type="evidence" value="ECO:0007669"/>
    <property type="project" value="TreeGrafter"/>
</dbReference>
<dbReference type="InterPro" id="IPR049941">
    <property type="entry name" value="LPLAT_7/PORCN-like"/>
</dbReference>
<comment type="similarity">
    <text evidence="8">Belongs to the membrane-bound acyltransferase family. Porcupine subfamily.</text>
</comment>
<evidence type="ECO:0000256" key="6">
    <source>
        <dbReference type="ARBA" id="ARBA00023136"/>
    </source>
</evidence>
<evidence type="ECO:0000256" key="10">
    <source>
        <dbReference type="ARBA" id="ARBA00040371"/>
    </source>
</evidence>
<sequence>MVLHWFFKGNLLFMLMLSMLAYCSIYVARSKYHRGFCGPAVSLVSVVYLLTCEFWVVKQEEWHQLRGAQMVLSMKLISLAFDLDSGCVHQMPGVLEFFGYAFHVGTVIFGPWIPFQDYAHSISNEKSKRLDFGWFYKLAKSLLCSLSCVVISTCAVHWLILDSSFVWVLAYRDAQSFRFSHYFISYLSEFSATFSGLRCSHVYNFHSRDLCVSQPFHIEMPRSLVEVVTHWNLPMHMWLKTYVFKMSRPLGTFAAILLTYGASSLLHGMNFQLAAVLLSLGFFSFIEYGLRDCISKAFSACVGAKRCKTQCSHRYKSTYPCVIVANLAFGLLSVLHLAYLGLLFDSSAEEDEGYSMSHALKLWGELGFASHWIALVSCVFYLLI</sequence>
<dbReference type="AlphaFoldDB" id="R7VJI8"/>
<evidence type="ECO:0000256" key="4">
    <source>
        <dbReference type="ARBA" id="ARBA00022692"/>
    </source>
</evidence>
<evidence type="ECO:0000313" key="14">
    <source>
        <dbReference type="EnsemblMetazoa" id="CapteP152577"/>
    </source>
</evidence>
<evidence type="ECO:0000256" key="2">
    <source>
        <dbReference type="ARBA" id="ARBA00022679"/>
    </source>
</evidence>
<reference evidence="13 15" key="2">
    <citation type="journal article" date="2013" name="Nature">
        <title>Insights into bilaterian evolution from three spiralian genomes.</title>
        <authorList>
            <person name="Simakov O."/>
            <person name="Marletaz F."/>
            <person name="Cho S.J."/>
            <person name="Edsinger-Gonzales E."/>
            <person name="Havlak P."/>
            <person name="Hellsten U."/>
            <person name="Kuo D.H."/>
            <person name="Larsson T."/>
            <person name="Lv J."/>
            <person name="Arendt D."/>
            <person name="Savage R."/>
            <person name="Osoegawa K."/>
            <person name="de Jong P."/>
            <person name="Grimwood J."/>
            <person name="Chapman J.A."/>
            <person name="Shapiro H."/>
            <person name="Aerts A."/>
            <person name="Otillar R.P."/>
            <person name="Terry A.Y."/>
            <person name="Boore J.L."/>
            <person name="Grigoriev I.V."/>
            <person name="Lindberg D.R."/>
            <person name="Seaver E.C."/>
            <person name="Weisblat D.A."/>
            <person name="Putnam N.H."/>
            <person name="Rokhsar D.S."/>
        </authorList>
    </citation>
    <scope>NUCLEOTIDE SEQUENCE</scope>
    <source>
        <strain evidence="13 15">I ESC-2004</strain>
    </source>
</reference>
<accession>R7VJI8</accession>
<dbReference type="OMA" id="WRQRSDW"/>
<evidence type="ECO:0000256" key="7">
    <source>
        <dbReference type="ARBA" id="ARBA00023315"/>
    </source>
</evidence>
<dbReference type="EnsemblMetazoa" id="CapteT152577">
    <property type="protein sequence ID" value="CapteP152577"/>
    <property type="gene ID" value="CapteG152577"/>
</dbReference>
<evidence type="ECO:0000256" key="12">
    <source>
        <dbReference type="SAM" id="Phobius"/>
    </source>
</evidence>
<dbReference type="EC" id="2.3.1.250" evidence="9"/>
<dbReference type="FunCoup" id="R7VJI8">
    <property type="interactions" value="395"/>
</dbReference>
<keyword evidence="7" id="KW-0012">Acyltransferase</keyword>
<dbReference type="GO" id="GO:0030258">
    <property type="term" value="P:lipid modification"/>
    <property type="evidence" value="ECO:0007669"/>
    <property type="project" value="TreeGrafter"/>
</dbReference>
<dbReference type="OrthoDB" id="5968863at2759"/>
<evidence type="ECO:0000313" key="15">
    <source>
        <dbReference type="Proteomes" id="UP000014760"/>
    </source>
</evidence>